<evidence type="ECO:0000256" key="5">
    <source>
        <dbReference type="ARBA" id="ARBA00023004"/>
    </source>
</evidence>
<evidence type="ECO:0000256" key="4">
    <source>
        <dbReference type="ARBA" id="ARBA00023002"/>
    </source>
</evidence>
<keyword evidence="4 7" id="KW-0560">Oxidoreductase</keyword>
<dbReference type="Proteomes" id="UP000223968">
    <property type="component" value="Unassembled WGS sequence"/>
</dbReference>
<dbReference type="CDD" id="cd11059">
    <property type="entry name" value="CYP_fungal"/>
    <property type="match status" value="1"/>
</dbReference>
<accession>A0A2B7Y126</accession>
<evidence type="ECO:0000313" key="8">
    <source>
        <dbReference type="EMBL" id="PGH15166.1"/>
    </source>
</evidence>
<dbReference type="GO" id="GO:0005506">
    <property type="term" value="F:iron ion binding"/>
    <property type="evidence" value="ECO:0007669"/>
    <property type="project" value="InterPro"/>
</dbReference>
<dbReference type="GO" id="GO:0020037">
    <property type="term" value="F:heme binding"/>
    <property type="evidence" value="ECO:0007669"/>
    <property type="project" value="InterPro"/>
</dbReference>
<evidence type="ECO:0000256" key="6">
    <source>
        <dbReference type="PIRSR" id="PIRSR602401-1"/>
    </source>
</evidence>
<comment type="caution">
    <text evidence="8">The sequence shown here is derived from an EMBL/GenBank/DDBJ whole genome shotgun (WGS) entry which is preliminary data.</text>
</comment>
<keyword evidence="6 7" id="KW-0349">Heme</keyword>
<dbReference type="OrthoDB" id="1470350at2759"/>
<name>A0A2B7Y126_9EURO</name>
<evidence type="ECO:0000256" key="3">
    <source>
        <dbReference type="ARBA" id="ARBA00022723"/>
    </source>
</evidence>
<keyword evidence="7" id="KW-0503">Monooxygenase</keyword>
<feature type="binding site" description="axial binding residue" evidence="6">
    <location>
        <position position="470"/>
    </location>
    <ligand>
        <name>heme</name>
        <dbReference type="ChEBI" id="CHEBI:30413"/>
    </ligand>
    <ligandPart>
        <name>Fe</name>
        <dbReference type="ChEBI" id="CHEBI:18248"/>
    </ligandPart>
</feature>
<evidence type="ECO:0000256" key="2">
    <source>
        <dbReference type="ARBA" id="ARBA00010617"/>
    </source>
</evidence>
<dbReference type="SUPFAM" id="SSF48264">
    <property type="entry name" value="Cytochrome P450"/>
    <property type="match status" value="1"/>
</dbReference>
<comment type="cofactor">
    <cofactor evidence="1 6">
        <name>heme</name>
        <dbReference type="ChEBI" id="CHEBI:30413"/>
    </cofactor>
</comment>
<dbReference type="PROSITE" id="PS00086">
    <property type="entry name" value="CYTOCHROME_P450"/>
    <property type="match status" value="1"/>
</dbReference>
<keyword evidence="5 6" id="KW-0408">Iron</keyword>
<evidence type="ECO:0000256" key="7">
    <source>
        <dbReference type="RuleBase" id="RU000461"/>
    </source>
</evidence>
<dbReference type="GO" id="GO:0004497">
    <property type="term" value="F:monooxygenase activity"/>
    <property type="evidence" value="ECO:0007669"/>
    <property type="project" value="UniProtKB-KW"/>
</dbReference>
<dbReference type="EMBL" id="PDNB01000027">
    <property type="protein sequence ID" value="PGH15166.1"/>
    <property type="molecule type" value="Genomic_DNA"/>
</dbReference>
<evidence type="ECO:0000256" key="1">
    <source>
        <dbReference type="ARBA" id="ARBA00001971"/>
    </source>
</evidence>
<gene>
    <name evidence="8" type="ORF">AJ79_02531</name>
</gene>
<evidence type="ECO:0008006" key="10">
    <source>
        <dbReference type="Google" id="ProtNLM"/>
    </source>
</evidence>
<organism evidence="8 9">
    <name type="scientific">Helicocarpus griseus UAMH5409</name>
    <dbReference type="NCBI Taxonomy" id="1447875"/>
    <lineage>
        <taxon>Eukaryota</taxon>
        <taxon>Fungi</taxon>
        <taxon>Dikarya</taxon>
        <taxon>Ascomycota</taxon>
        <taxon>Pezizomycotina</taxon>
        <taxon>Eurotiomycetes</taxon>
        <taxon>Eurotiomycetidae</taxon>
        <taxon>Onygenales</taxon>
        <taxon>Ajellomycetaceae</taxon>
        <taxon>Helicocarpus</taxon>
    </lineage>
</organism>
<keyword evidence="3 6" id="KW-0479">Metal-binding</keyword>
<dbReference type="PRINTS" id="PR00385">
    <property type="entry name" value="P450"/>
</dbReference>
<evidence type="ECO:0000313" key="9">
    <source>
        <dbReference type="Proteomes" id="UP000223968"/>
    </source>
</evidence>
<sequence length="524" mass="59686">MLEYTVPVAAFAVCLLLVHKYIIYPALLSPLAKIPAGHWSAHVSPLWILYLRWTSQENRTVHRLHLKYGPAIRLAPNLLSFNCFEGGLKQIYLGGFPKTEFYWNGFANYGKHNIFTFEDNAMHASRKRLISNTFSKSYVMSSQAARAATREVLFRRLLPLLDQHASAGKPLEMLEMNYSYSMDSFVHWQFGRSAASDLIRNPKERRMYLDGFFAIAPYTFWQYHFPALATWLSKFGVHLIPKKVFTLVENIEKWNAEKCDKAYALLSSSEQLSDENSPVVFAQALKTMNSPTAHTEKDQAYPMRKEIMSDMFAHNSAAHETSGNTLTYAMWELSRRPDVQEKLRQELLGLSPSLSFTRGSSTDGEVHLPEPKDVASLPYLEGVVMESLRVYPAVPGGQPRRVPKLSSLGGHDNIPAGTVVQCYAYALHRNPDVFPDPEAWKPERWIESSPEQLASMRRWFWAFGSGGRMCIGSNFANYSMKYALAAIYTNFRTEIYDHGDMELQDSYLAGPKGHRLELKFHHVS</sequence>
<dbReference type="STRING" id="1447875.A0A2B7Y126"/>
<dbReference type="InterPro" id="IPR002401">
    <property type="entry name" value="Cyt_P450_E_grp-I"/>
</dbReference>
<dbReference type="PANTHER" id="PTHR24305">
    <property type="entry name" value="CYTOCHROME P450"/>
    <property type="match status" value="1"/>
</dbReference>
<dbReference type="PRINTS" id="PR00463">
    <property type="entry name" value="EP450I"/>
</dbReference>
<proteinExistence type="inferred from homology"/>
<protein>
    <recommendedName>
        <fullName evidence="10">Cytochrome P450 monooxygenase</fullName>
    </recommendedName>
</protein>
<dbReference type="PANTHER" id="PTHR24305:SF166">
    <property type="entry name" value="CYTOCHROME P450 12A4, MITOCHONDRIAL-RELATED"/>
    <property type="match status" value="1"/>
</dbReference>
<dbReference type="Gene3D" id="1.10.630.10">
    <property type="entry name" value="Cytochrome P450"/>
    <property type="match status" value="1"/>
</dbReference>
<dbReference type="InterPro" id="IPR017972">
    <property type="entry name" value="Cyt_P450_CS"/>
</dbReference>
<dbReference type="AlphaFoldDB" id="A0A2B7Y126"/>
<dbReference type="Pfam" id="PF00067">
    <property type="entry name" value="p450"/>
    <property type="match status" value="1"/>
</dbReference>
<reference evidence="8 9" key="1">
    <citation type="submission" date="2017-10" db="EMBL/GenBank/DDBJ databases">
        <title>Comparative genomics in systemic dimorphic fungi from Ajellomycetaceae.</title>
        <authorList>
            <person name="Munoz J.F."/>
            <person name="Mcewen J.G."/>
            <person name="Clay O.K."/>
            <person name="Cuomo C.A."/>
        </authorList>
    </citation>
    <scope>NUCLEOTIDE SEQUENCE [LARGE SCALE GENOMIC DNA]</scope>
    <source>
        <strain evidence="8 9">UAMH5409</strain>
    </source>
</reference>
<dbReference type="GO" id="GO:0016705">
    <property type="term" value="F:oxidoreductase activity, acting on paired donors, with incorporation or reduction of molecular oxygen"/>
    <property type="evidence" value="ECO:0007669"/>
    <property type="project" value="InterPro"/>
</dbReference>
<dbReference type="InterPro" id="IPR036396">
    <property type="entry name" value="Cyt_P450_sf"/>
</dbReference>
<dbReference type="InterPro" id="IPR050121">
    <property type="entry name" value="Cytochrome_P450_monoxygenase"/>
</dbReference>
<keyword evidence="9" id="KW-1185">Reference proteome</keyword>
<comment type="similarity">
    <text evidence="2 7">Belongs to the cytochrome P450 family.</text>
</comment>
<dbReference type="InterPro" id="IPR001128">
    <property type="entry name" value="Cyt_P450"/>
</dbReference>